<keyword evidence="4 6" id="KW-0472">Membrane</keyword>
<feature type="transmembrane region" description="Helical" evidence="6">
    <location>
        <begin position="440"/>
        <end position="461"/>
    </location>
</feature>
<dbReference type="PANTHER" id="PTHR42718:SF49">
    <property type="entry name" value="EXPORT PROTEIN"/>
    <property type="match status" value="1"/>
</dbReference>
<dbReference type="Proteomes" id="UP001500467">
    <property type="component" value="Unassembled WGS sequence"/>
</dbReference>
<feature type="compositionally biased region" description="Pro residues" evidence="5">
    <location>
        <begin position="513"/>
        <end position="522"/>
    </location>
</feature>
<evidence type="ECO:0000313" key="8">
    <source>
        <dbReference type="EMBL" id="GAA1197078.1"/>
    </source>
</evidence>
<proteinExistence type="predicted"/>
<dbReference type="PROSITE" id="PS50850">
    <property type="entry name" value="MFS"/>
    <property type="match status" value="1"/>
</dbReference>
<evidence type="ECO:0000256" key="3">
    <source>
        <dbReference type="ARBA" id="ARBA00022989"/>
    </source>
</evidence>
<evidence type="ECO:0000256" key="1">
    <source>
        <dbReference type="ARBA" id="ARBA00004651"/>
    </source>
</evidence>
<dbReference type="Gene3D" id="1.20.1250.20">
    <property type="entry name" value="MFS general substrate transporter like domains"/>
    <property type="match status" value="1"/>
</dbReference>
<feature type="transmembrane region" description="Helical" evidence="6">
    <location>
        <begin position="308"/>
        <end position="329"/>
    </location>
</feature>
<dbReference type="EMBL" id="BAAALM010000005">
    <property type="protein sequence ID" value="GAA1197078.1"/>
    <property type="molecule type" value="Genomic_DNA"/>
</dbReference>
<feature type="transmembrane region" description="Helical" evidence="6">
    <location>
        <begin position="21"/>
        <end position="39"/>
    </location>
</feature>
<organism evidence="8 9">
    <name type="scientific">Prauserella alba</name>
    <dbReference type="NCBI Taxonomy" id="176898"/>
    <lineage>
        <taxon>Bacteria</taxon>
        <taxon>Bacillati</taxon>
        <taxon>Actinomycetota</taxon>
        <taxon>Actinomycetes</taxon>
        <taxon>Pseudonocardiales</taxon>
        <taxon>Pseudonocardiaceae</taxon>
        <taxon>Prauserella</taxon>
    </lineage>
</organism>
<feature type="transmembrane region" description="Helical" evidence="6">
    <location>
        <begin position="210"/>
        <end position="230"/>
    </location>
</feature>
<feature type="transmembrane region" description="Helical" evidence="6">
    <location>
        <begin position="276"/>
        <end position="302"/>
    </location>
</feature>
<dbReference type="SUPFAM" id="SSF103473">
    <property type="entry name" value="MFS general substrate transporter"/>
    <property type="match status" value="1"/>
</dbReference>
<evidence type="ECO:0000256" key="2">
    <source>
        <dbReference type="ARBA" id="ARBA00022692"/>
    </source>
</evidence>
<feature type="transmembrane region" description="Helical" evidence="6">
    <location>
        <begin position="59"/>
        <end position="81"/>
    </location>
</feature>
<evidence type="ECO:0000256" key="5">
    <source>
        <dbReference type="SAM" id="MobiDB-lite"/>
    </source>
</evidence>
<feature type="transmembrane region" description="Helical" evidence="6">
    <location>
        <begin position="369"/>
        <end position="388"/>
    </location>
</feature>
<evidence type="ECO:0000256" key="4">
    <source>
        <dbReference type="ARBA" id="ARBA00023136"/>
    </source>
</evidence>
<feature type="region of interest" description="Disordered" evidence="5">
    <location>
        <begin position="464"/>
        <end position="522"/>
    </location>
</feature>
<evidence type="ECO:0000313" key="9">
    <source>
        <dbReference type="Proteomes" id="UP001500467"/>
    </source>
</evidence>
<dbReference type="InterPro" id="IPR011701">
    <property type="entry name" value="MFS"/>
</dbReference>
<feature type="compositionally biased region" description="Basic residues" evidence="5">
    <location>
        <begin position="487"/>
        <end position="512"/>
    </location>
</feature>
<name>A0ABN1V6Q6_9PSEU</name>
<feature type="domain" description="Major facilitator superfamily (MFS) profile" evidence="7">
    <location>
        <begin position="24"/>
        <end position="466"/>
    </location>
</feature>
<protein>
    <recommendedName>
        <fullName evidence="7">Major facilitator superfamily (MFS) profile domain-containing protein</fullName>
    </recommendedName>
</protein>
<comment type="caution">
    <text evidence="8">The sequence shown here is derived from an EMBL/GenBank/DDBJ whole genome shotgun (WGS) entry which is preliminary data.</text>
</comment>
<dbReference type="InterPro" id="IPR036259">
    <property type="entry name" value="MFS_trans_sf"/>
</dbReference>
<gene>
    <name evidence="8" type="ORF">GCM10009675_10320</name>
</gene>
<feature type="transmembrane region" description="Helical" evidence="6">
    <location>
        <begin position="341"/>
        <end position="363"/>
    </location>
</feature>
<feature type="transmembrane region" description="Helical" evidence="6">
    <location>
        <begin position="179"/>
        <end position="198"/>
    </location>
</feature>
<dbReference type="InterPro" id="IPR020846">
    <property type="entry name" value="MFS_dom"/>
</dbReference>
<evidence type="ECO:0000256" key="6">
    <source>
        <dbReference type="SAM" id="Phobius"/>
    </source>
</evidence>
<reference evidence="8 9" key="1">
    <citation type="journal article" date="2019" name="Int. J. Syst. Evol. Microbiol.">
        <title>The Global Catalogue of Microorganisms (GCM) 10K type strain sequencing project: providing services to taxonomists for standard genome sequencing and annotation.</title>
        <authorList>
            <consortium name="The Broad Institute Genomics Platform"/>
            <consortium name="The Broad Institute Genome Sequencing Center for Infectious Disease"/>
            <person name="Wu L."/>
            <person name="Ma J."/>
        </authorList>
    </citation>
    <scope>NUCLEOTIDE SEQUENCE [LARGE SCALE GENOMIC DNA]</scope>
    <source>
        <strain evidence="8 9">JCM 13022</strain>
    </source>
</reference>
<sequence>MKRPNPRAFKARSTDGARGSFAAALVLTSLSTFVAMLAYSGPLGNAATVTAAVAAPPGATLWILSSMSTGLAVSLLTAGALADQFGRRRVFTFGAWIFAAGSVVCATATSATQFVLGRVVEGVGAAGLIATGLGLVAAVTGDAGARSTTASWWGASMGLGIALGPLLTGLLDLVGLWHVPYWLLAAVGAGIAVAARWCFSEMAVIADRRLDLLGAALLTGGLGLGLFALVETRQGGLALALICGGGAVATLAAFTVSQLRGRSPMVDFGLFSRGDFVAATVAATATGAGVIALLSFACTFLVTSMGMTTFQASALLVLWSGTSAVSAVLSRRLAARLTGTVQLAIGLVATGVGLLLLTGLDIGSTGTRMVPGLLVAGVATGVLNAGLGRQATATVPPERAAVGVGMNNTTRYVGASIGVTVVGVLAAAPGGDLPAQLSGWNHVAVLTGTLSLVGAAVVLALSRSASRQDSGPGRNEAPRTAVFSGRRGPRGARATRRRARWRPHLPAGRRARPGPPGPMTGP</sequence>
<keyword evidence="3 6" id="KW-1133">Transmembrane helix</keyword>
<feature type="transmembrane region" description="Helical" evidence="6">
    <location>
        <begin position="236"/>
        <end position="256"/>
    </location>
</feature>
<evidence type="ECO:0000259" key="7">
    <source>
        <dbReference type="PROSITE" id="PS50850"/>
    </source>
</evidence>
<feature type="transmembrane region" description="Helical" evidence="6">
    <location>
        <begin position="152"/>
        <end position="173"/>
    </location>
</feature>
<dbReference type="InterPro" id="IPR005829">
    <property type="entry name" value="Sugar_transporter_CS"/>
</dbReference>
<comment type="subcellular location">
    <subcellularLocation>
        <location evidence="1">Cell membrane</location>
        <topology evidence="1">Multi-pass membrane protein</topology>
    </subcellularLocation>
</comment>
<keyword evidence="2 6" id="KW-0812">Transmembrane</keyword>
<dbReference type="PROSITE" id="PS00216">
    <property type="entry name" value="SUGAR_TRANSPORT_1"/>
    <property type="match status" value="1"/>
</dbReference>
<dbReference type="Gene3D" id="1.20.1720.10">
    <property type="entry name" value="Multidrug resistance protein D"/>
    <property type="match status" value="1"/>
</dbReference>
<feature type="transmembrane region" description="Helical" evidence="6">
    <location>
        <begin position="409"/>
        <end position="428"/>
    </location>
</feature>
<feature type="transmembrane region" description="Helical" evidence="6">
    <location>
        <begin position="122"/>
        <end position="140"/>
    </location>
</feature>
<feature type="transmembrane region" description="Helical" evidence="6">
    <location>
        <begin position="93"/>
        <end position="116"/>
    </location>
</feature>
<keyword evidence="9" id="KW-1185">Reference proteome</keyword>
<dbReference type="Pfam" id="PF07690">
    <property type="entry name" value="MFS_1"/>
    <property type="match status" value="1"/>
</dbReference>
<dbReference type="PANTHER" id="PTHR42718">
    <property type="entry name" value="MAJOR FACILITATOR SUPERFAMILY MULTIDRUG TRANSPORTER MFSC"/>
    <property type="match status" value="1"/>
</dbReference>
<accession>A0ABN1V6Q6</accession>